<evidence type="ECO:0000256" key="1">
    <source>
        <dbReference type="ARBA" id="ARBA00001737"/>
    </source>
</evidence>
<sequence length="417" mass="46948">MPDLIASVTVQDIRFPTSLEKDGSDAMNKAPDYSSPYVTVTTQAGLIGHGITFTVGRGNNIVASSFGPDIEVIFSDFAGFCEVTHHVKTRSDPLWKLLVDMEPEKLVSTIDFRYLEDALTKEEAIAILKSMQEGKAEREKEMKENGYPAYTTSCAWLGYSDEKIIRLCEEAMAEGFTRFKMKVGSDLQDDKRRAQILRQTMKPEHLLMVDANQKWEVQEAIDWMRELVHFNITWIEEPTSPDDVLGHAEISKALKPLGIGVATGEQCQNRVMFKQFLKSGAMQFCQIDSCRLGGVNENLAVILMAKKYGVPVCPHGGGVGLCEYIQHLSLFDYIAVSGSLENSCSDVVLHLYSHYKQIIFFSSFNGYSQVPGYSIDMKSTSLEEFEWPTGKERQDLFQKGIYKPDNEAIGPLWYLYN</sequence>
<comment type="cofactor">
    <cofactor evidence="2">
        <name>Mg(2+)</name>
        <dbReference type="ChEBI" id="CHEBI:18420"/>
    </cofactor>
</comment>
<dbReference type="InterPro" id="IPR018110">
    <property type="entry name" value="Mandel_Rmase/mucon_lact_enz_CS"/>
</dbReference>
<dbReference type="Gene3D" id="3.30.390.10">
    <property type="entry name" value="Enolase-like, N-terminal domain"/>
    <property type="match status" value="1"/>
</dbReference>
<dbReference type="AlphaFoldDB" id="A0A8S3ZI87"/>
<dbReference type="OrthoDB" id="14161at2759"/>
<reference evidence="11" key="1">
    <citation type="submission" date="2021-04" db="EMBL/GenBank/DDBJ databases">
        <authorList>
            <consortium name="Molecular Ecology Group"/>
        </authorList>
    </citation>
    <scope>NUCLEOTIDE SEQUENCE</scope>
</reference>
<evidence type="ECO:0000256" key="5">
    <source>
        <dbReference type="ARBA" id="ARBA00022842"/>
    </source>
</evidence>
<evidence type="ECO:0000313" key="11">
    <source>
        <dbReference type="EMBL" id="CAG5126842.1"/>
    </source>
</evidence>
<dbReference type="SUPFAM" id="SSF51604">
    <property type="entry name" value="Enolase C-terminal domain-like"/>
    <property type="match status" value="1"/>
</dbReference>
<keyword evidence="6" id="KW-0456">Lyase</keyword>
<evidence type="ECO:0000256" key="2">
    <source>
        <dbReference type="ARBA" id="ARBA00001946"/>
    </source>
</evidence>
<comment type="similarity">
    <text evidence="7">Belongs to the mandelate racemase/muconate lactonizing enzyme family. ENOSF1 subfamily.</text>
</comment>
<dbReference type="SUPFAM" id="SSF54826">
    <property type="entry name" value="Enolase N-terminal domain-like"/>
    <property type="match status" value="1"/>
</dbReference>
<dbReference type="PROSITE" id="PS00909">
    <property type="entry name" value="MR_MLE_2"/>
    <property type="match status" value="1"/>
</dbReference>
<evidence type="ECO:0000259" key="10">
    <source>
        <dbReference type="SMART" id="SM00922"/>
    </source>
</evidence>
<dbReference type="InterPro" id="IPR029017">
    <property type="entry name" value="Enolase-like_N"/>
</dbReference>
<keyword evidence="12" id="KW-1185">Reference proteome</keyword>
<evidence type="ECO:0000256" key="3">
    <source>
        <dbReference type="ARBA" id="ARBA00013142"/>
    </source>
</evidence>
<dbReference type="GO" id="GO:0050023">
    <property type="term" value="F:L-fuconate dehydratase activity"/>
    <property type="evidence" value="ECO:0007669"/>
    <property type="project" value="UniProtKB-EC"/>
</dbReference>
<dbReference type="InterPro" id="IPR013342">
    <property type="entry name" value="Mandelate_racemase_C"/>
</dbReference>
<evidence type="ECO:0000256" key="4">
    <source>
        <dbReference type="ARBA" id="ARBA00022723"/>
    </source>
</evidence>
<keyword evidence="5" id="KW-0460">Magnesium</keyword>
<dbReference type="EC" id="4.2.1.68" evidence="3"/>
<name>A0A8S3ZI87_9EUPU</name>
<evidence type="ECO:0000256" key="8">
    <source>
        <dbReference type="ARBA" id="ARBA00073815"/>
    </source>
</evidence>
<dbReference type="InterPro" id="IPR036849">
    <property type="entry name" value="Enolase-like_C_sf"/>
</dbReference>
<dbReference type="Proteomes" id="UP000678393">
    <property type="component" value="Unassembled WGS sequence"/>
</dbReference>
<dbReference type="PANTHER" id="PTHR13794:SF58">
    <property type="entry name" value="MITOCHONDRIAL ENOLASE SUPERFAMILY MEMBER 1"/>
    <property type="match status" value="1"/>
</dbReference>
<dbReference type="SMART" id="SM00922">
    <property type="entry name" value="MR_MLE"/>
    <property type="match status" value="1"/>
</dbReference>
<dbReference type="GO" id="GO:0000287">
    <property type="term" value="F:magnesium ion binding"/>
    <property type="evidence" value="ECO:0007669"/>
    <property type="project" value="TreeGrafter"/>
</dbReference>
<accession>A0A8S3ZI87</accession>
<dbReference type="FunFam" id="3.20.20.120:FF:000007">
    <property type="entry name" value="Mitochondrial enolase superfamily member 1"/>
    <property type="match status" value="1"/>
</dbReference>
<dbReference type="GO" id="GO:0009063">
    <property type="term" value="P:amino acid catabolic process"/>
    <property type="evidence" value="ECO:0007669"/>
    <property type="project" value="InterPro"/>
</dbReference>
<dbReference type="InterPro" id="IPR046945">
    <property type="entry name" value="RHMD-like"/>
</dbReference>
<dbReference type="EMBL" id="CAJHNH020002474">
    <property type="protein sequence ID" value="CAG5126842.1"/>
    <property type="molecule type" value="Genomic_DNA"/>
</dbReference>
<dbReference type="SFLD" id="SFLDS00001">
    <property type="entry name" value="Enolase"/>
    <property type="match status" value="1"/>
</dbReference>
<dbReference type="Pfam" id="PF13378">
    <property type="entry name" value="MR_MLE_C"/>
    <property type="match status" value="1"/>
</dbReference>
<evidence type="ECO:0000256" key="7">
    <source>
        <dbReference type="ARBA" id="ARBA00061144"/>
    </source>
</evidence>
<comment type="catalytic activity">
    <reaction evidence="1">
        <text>L-fuconate = 2-dehydro-3-deoxy-L-fuconate + H2O</text>
        <dbReference type="Rhea" id="RHEA:22772"/>
        <dbReference type="ChEBI" id="CHEBI:15377"/>
        <dbReference type="ChEBI" id="CHEBI:21291"/>
        <dbReference type="ChEBI" id="CHEBI:37448"/>
        <dbReference type="EC" id="4.2.1.68"/>
    </reaction>
</comment>
<dbReference type="InterPro" id="IPR029065">
    <property type="entry name" value="Enolase_C-like"/>
</dbReference>
<evidence type="ECO:0000256" key="6">
    <source>
        <dbReference type="ARBA" id="ARBA00023239"/>
    </source>
</evidence>
<keyword evidence="4" id="KW-0479">Metal-binding</keyword>
<organism evidence="11 12">
    <name type="scientific">Candidula unifasciata</name>
    <dbReference type="NCBI Taxonomy" id="100452"/>
    <lineage>
        <taxon>Eukaryota</taxon>
        <taxon>Metazoa</taxon>
        <taxon>Spiralia</taxon>
        <taxon>Lophotrochozoa</taxon>
        <taxon>Mollusca</taxon>
        <taxon>Gastropoda</taxon>
        <taxon>Heterobranchia</taxon>
        <taxon>Euthyneura</taxon>
        <taxon>Panpulmonata</taxon>
        <taxon>Eupulmonata</taxon>
        <taxon>Stylommatophora</taxon>
        <taxon>Helicina</taxon>
        <taxon>Helicoidea</taxon>
        <taxon>Geomitridae</taxon>
        <taxon>Candidula</taxon>
    </lineage>
</organism>
<protein>
    <recommendedName>
        <fullName evidence="8">Mitochondrial enolase superfamily member 1</fullName>
        <ecNumber evidence="3">4.2.1.68</ecNumber>
    </recommendedName>
    <alternativeName>
        <fullName evidence="9">L-fuconate dehydratase</fullName>
    </alternativeName>
</protein>
<evidence type="ECO:0000256" key="9">
    <source>
        <dbReference type="ARBA" id="ARBA00078003"/>
    </source>
</evidence>
<proteinExistence type="inferred from homology"/>
<comment type="caution">
    <text evidence="11">The sequence shown here is derived from an EMBL/GenBank/DDBJ whole genome shotgun (WGS) entry which is preliminary data.</text>
</comment>
<dbReference type="PANTHER" id="PTHR13794">
    <property type="entry name" value="ENOLASE SUPERFAMILY, MANDELATE RACEMASE"/>
    <property type="match status" value="1"/>
</dbReference>
<gene>
    <name evidence="11" type="ORF">CUNI_LOCUS12400</name>
</gene>
<feature type="domain" description="Mandelate racemase/muconate lactonizing enzyme C-terminal" evidence="10">
    <location>
        <begin position="161"/>
        <end position="257"/>
    </location>
</feature>
<evidence type="ECO:0000313" key="12">
    <source>
        <dbReference type="Proteomes" id="UP000678393"/>
    </source>
</evidence>
<dbReference type="Gene3D" id="3.20.20.120">
    <property type="entry name" value="Enolase-like C-terminal domain"/>
    <property type="match status" value="1"/>
</dbReference>
<dbReference type="GO" id="GO:0016052">
    <property type="term" value="P:carbohydrate catabolic process"/>
    <property type="evidence" value="ECO:0007669"/>
    <property type="project" value="TreeGrafter"/>
</dbReference>